<reference evidence="2 3" key="1">
    <citation type="submission" date="2015-10" db="EMBL/GenBank/DDBJ databases">
        <title>Genome sequencing and analysis of members of genus Stenotrophomonas.</title>
        <authorList>
            <person name="Patil P.P."/>
            <person name="Midha S."/>
            <person name="Patil P.B."/>
        </authorList>
    </citation>
    <scope>NUCLEOTIDE SEQUENCE [LARGE SCALE GENOMIC DNA]</scope>
    <source>
        <strain evidence="2 3">JCM 16536</strain>
    </source>
</reference>
<sequence>MRKLFRPGERRDDRRDDRVDGRATRAPTPGMHRGARPTNPSRRVHRTGSRRARRPAARAWRRIARKEKRPLSRPFFALPAVVKDQ</sequence>
<feature type="compositionally biased region" description="Basic and acidic residues" evidence="1">
    <location>
        <begin position="1"/>
        <end position="23"/>
    </location>
</feature>
<feature type="region of interest" description="Disordered" evidence="1">
    <location>
        <begin position="1"/>
        <end position="59"/>
    </location>
</feature>
<organism evidence="2 3">
    <name type="scientific">Stenotrophomonas panacihumi</name>
    <dbReference type="NCBI Taxonomy" id="676599"/>
    <lineage>
        <taxon>Bacteria</taxon>
        <taxon>Pseudomonadati</taxon>
        <taxon>Pseudomonadota</taxon>
        <taxon>Gammaproteobacteria</taxon>
        <taxon>Lysobacterales</taxon>
        <taxon>Lysobacteraceae</taxon>
        <taxon>Stenotrophomonas</taxon>
    </lineage>
</organism>
<accession>A0A0R0AYH7</accession>
<dbReference type="Proteomes" id="UP000051802">
    <property type="component" value="Unassembled WGS sequence"/>
</dbReference>
<feature type="compositionally biased region" description="Basic residues" evidence="1">
    <location>
        <begin position="42"/>
        <end position="59"/>
    </location>
</feature>
<evidence type="ECO:0000256" key="1">
    <source>
        <dbReference type="SAM" id="MobiDB-lite"/>
    </source>
</evidence>
<comment type="caution">
    <text evidence="2">The sequence shown here is derived from an EMBL/GenBank/DDBJ whole genome shotgun (WGS) entry which is preliminary data.</text>
</comment>
<proteinExistence type="predicted"/>
<evidence type="ECO:0000313" key="3">
    <source>
        <dbReference type="Proteomes" id="UP000051802"/>
    </source>
</evidence>
<gene>
    <name evidence="2" type="ORF">ARC20_00155</name>
</gene>
<protein>
    <submittedName>
        <fullName evidence="2">Uncharacterized protein</fullName>
    </submittedName>
</protein>
<name>A0A0R0AYH7_9GAMM</name>
<dbReference type="EMBL" id="LLXU01000054">
    <property type="protein sequence ID" value="KRG46583.1"/>
    <property type="molecule type" value="Genomic_DNA"/>
</dbReference>
<keyword evidence="3" id="KW-1185">Reference proteome</keyword>
<dbReference type="AlphaFoldDB" id="A0A0R0AYH7"/>
<evidence type="ECO:0000313" key="2">
    <source>
        <dbReference type="EMBL" id="KRG46583.1"/>
    </source>
</evidence>